<feature type="signal peptide" evidence="5">
    <location>
        <begin position="1"/>
        <end position="22"/>
    </location>
</feature>
<proteinExistence type="inferred from homology"/>
<evidence type="ECO:0000259" key="6">
    <source>
        <dbReference type="Pfam" id="PF00728"/>
    </source>
</evidence>
<keyword evidence="8" id="KW-1185">Reference proteome</keyword>
<dbReference type="InterPro" id="IPR025705">
    <property type="entry name" value="Beta_hexosaminidase_sua/sub"/>
</dbReference>
<feature type="non-terminal residue" evidence="7">
    <location>
        <position position="66"/>
    </location>
</feature>
<evidence type="ECO:0000313" key="8">
    <source>
        <dbReference type="Proteomes" id="UP000265520"/>
    </source>
</evidence>
<comment type="caution">
    <text evidence="7">The sequence shown here is derived from an EMBL/GenBank/DDBJ whole genome shotgun (WGS) entry which is preliminary data.</text>
</comment>
<dbReference type="PANTHER" id="PTHR22600">
    <property type="entry name" value="BETA-HEXOSAMINIDASE"/>
    <property type="match status" value="1"/>
</dbReference>
<dbReference type="InterPro" id="IPR015883">
    <property type="entry name" value="Glyco_hydro_20_cat"/>
</dbReference>
<evidence type="ECO:0000313" key="7">
    <source>
        <dbReference type="EMBL" id="MCH85917.1"/>
    </source>
</evidence>
<dbReference type="AlphaFoldDB" id="A0A392MEH5"/>
<dbReference type="GO" id="GO:0016020">
    <property type="term" value="C:membrane"/>
    <property type="evidence" value="ECO:0007669"/>
    <property type="project" value="TreeGrafter"/>
</dbReference>
<dbReference type="GO" id="GO:0005975">
    <property type="term" value="P:carbohydrate metabolic process"/>
    <property type="evidence" value="ECO:0007669"/>
    <property type="project" value="InterPro"/>
</dbReference>
<dbReference type="EMBL" id="LXQA010009384">
    <property type="protein sequence ID" value="MCH85917.1"/>
    <property type="molecule type" value="Genomic_DNA"/>
</dbReference>
<name>A0A392MEH5_9FABA</name>
<gene>
    <name evidence="7" type="ORF">A2U01_0006769</name>
</gene>
<dbReference type="InterPro" id="IPR017853">
    <property type="entry name" value="GH"/>
</dbReference>
<dbReference type="GO" id="GO:0004563">
    <property type="term" value="F:beta-N-acetylhexosaminidase activity"/>
    <property type="evidence" value="ECO:0007669"/>
    <property type="project" value="UniProtKB-EC"/>
</dbReference>
<evidence type="ECO:0000256" key="1">
    <source>
        <dbReference type="ARBA" id="ARBA00001231"/>
    </source>
</evidence>
<reference evidence="7 8" key="1">
    <citation type="journal article" date="2018" name="Front. Plant Sci.">
        <title>Red Clover (Trifolium pratense) and Zigzag Clover (T. medium) - A Picture of Genomic Similarities and Differences.</title>
        <authorList>
            <person name="Dluhosova J."/>
            <person name="Istvanek J."/>
            <person name="Nedelnik J."/>
            <person name="Repkova J."/>
        </authorList>
    </citation>
    <scope>NUCLEOTIDE SEQUENCE [LARGE SCALE GENOMIC DNA]</scope>
    <source>
        <strain evidence="8">cv. 10/8</strain>
        <tissue evidence="7">Leaf</tissue>
    </source>
</reference>
<dbReference type="PANTHER" id="PTHR22600:SF40">
    <property type="entry name" value="BETA-HEXOSAMINIDASE 1"/>
    <property type="match status" value="1"/>
</dbReference>
<organism evidence="7 8">
    <name type="scientific">Trifolium medium</name>
    <dbReference type="NCBI Taxonomy" id="97028"/>
    <lineage>
        <taxon>Eukaryota</taxon>
        <taxon>Viridiplantae</taxon>
        <taxon>Streptophyta</taxon>
        <taxon>Embryophyta</taxon>
        <taxon>Tracheophyta</taxon>
        <taxon>Spermatophyta</taxon>
        <taxon>Magnoliopsida</taxon>
        <taxon>eudicotyledons</taxon>
        <taxon>Gunneridae</taxon>
        <taxon>Pentapetalae</taxon>
        <taxon>rosids</taxon>
        <taxon>fabids</taxon>
        <taxon>Fabales</taxon>
        <taxon>Fabaceae</taxon>
        <taxon>Papilionoideae</taxon>
        <taxon>50 kb inversion clade</taxon>
        <taxon>NPAAA clade</taxon>
        <taxon>Hologalegina</taxon>
        <taxon>IRL clade</taxon>
        <taxon>Trifolieae</taxon>
        <taxon>Trifolium</taxon>
    </lineage>
</organism>
<evidence type="ECO:0000256" key="5">
    <source>
        <dbReference type="SAM" id="SignalP"/>
    </source>
</evidence>
<dbReference type="Proteomes" id="UP000265520">
    <property type="component" value="Unassembled WGS sequence"/>
</dbReference>
<feature type="domain" description="Glycoside hydrolase family 20 catalytic" evidence="6">
    <location>
        <begin position="16"/>
        <end position="46"/>
    </location>
</feature>
<keyword evidence="5" id="KW-0732">Signal</keyword>
<evidence type="ECO:0000256" key="2">
    <source>
        <dbReference type="ARBA" id="ARBA00006285"/>
    </source>
</evidence>
<dbReference type="GO" id="GO:0030203">
    <property type="term" value="P:glycosaminoglycan metabolic process"/>
    <property type="evidence" value="ECO:0007669"/>
    <property type="project" value="TreeGrafter"/>
</dbReference>
<dbReference type="SUPFAM" id="SSF51445">
    <property type="entry name" value="(Trans)glycosidases"/>
    <property type="match status" value="1"/>
</dbReference>
<dbReference type="EC" id="3.2.1.52" evidence="3"/>
<dbReference type="Pfam" id="PF00728">
    <property type="entry name" value="Glyco_hydro_20"/>
    <property type="match status" value="1"/>
</dbReference>
<evidence type="ECO:0000256" key="4">
    <source>
        <dbReference type="ARBA" id="ARBA00022801"/>
    </source>
</evidence>
<feature type="chain" id="PRO_5017471180" description="beta-N-acetylhexosaminidase" evidence="5">
    <location>
        <begin position="23"/>
        <end position="66"/>
    </location>
</feature>
<comment type="similarity">
    <text evidence="2">Belongs to the glycosyl hydrolase 20 family.</text>
</comment>
<dbReference type="Gene3D" id="3.20.20.80">
    <property type="entry name" value="Glycosidases"/>
    <property type="match status" value="1"/>
</dbReference>
<evidence type="ECO:0000256" key="3">
    <source>
        <dbReference type="ARBA" id="ARBA00012663"/>
    </source>
</evidence>
<keyword evidence="4" id="KW-0378">Hydrolase</keyword>
<comment type="catalytic activity">
    <reaction evidence="1">
        <text>Hydrolysis of terminal non-reducing N-acetyl-D-hexosamine residues in N-acetyl-beta-D-hexosaminides.</text>
        <dbReference type="EC" id="3.2.1.52"/>
    </reaction>
</comment>
<sequence length="66" mass="7314">MRGEFVFFIFLISCKIGINVMAEIDVPGHAESWGAGYPDLWPSSSCREPLDVSKNYTFDVISGILS</sequence>
<accession>A0A392MEH5</accession>
<protein>
    <recommendedName>
        <fullName evidence="3">beta-N-acetylhexosaminidase</fullName>
        <ecNumber evidence="3">3.2.1.52</ecNumber>
    </recommendedName>
</protein>